<gene>
    <name evidence="8" type="ORF">CYME_CMF180C</name>
</gene>
<dbReference type="PANTHER" id="PTHR13260">
    <property type="entry name" value="ANAPHASE PROMOTING COMPLEX SUBUNIT 4 APC4"/>
    <property type="match status" value="1"/>
</dbReference>
<feature type="domain" description="Anaphase-promoting complex subunit 4-like WD40" evidence="6">
    <location>
        <begin position="26"/>
        <end position="110"/>
    </location>
</feature>
<evidence type="ECO:0000313" key="8">
    <source>
        <dbReference type="EMBL" id="BAM79532.1"/>
    </source>
</evidence>
<dbReference type="KEGG" id="cme:CYME_CMF180C"/>
<evidence type="ECO:0000256" key="2">
    <source>
        <dbReference type="ARBA" id="ARBA00022618"/>
    </source>
</evidence>
<dbReference type="GO" id="GO:0034399">
    <property type="term" value="C:nuclear periphery"/>
    <property type="evidence" value="ECO:0007669"/>
    <property type="project" value="TreeGrafter"/>
</dbReference>
<dbReference type="EMBL" id="AP006488">
    <property type="protein sequence ID" value="BAM79532.1"/>
    <property type="molecule type" value="Genomic_DNA"/>
</dbReference>
<keyword evidence="4" id="KW-0833">Ubl conjugation pathway</keyword>
<dbReference type="GO" id="GO:0031145">
    <property type="term" value="P:anaphase-promoting complex-dependent catabolic process"/>
    <property type="evidence" value="ECO:0007669"/>
    <property type="project" value="InterPro"/>
</dbReference>
<name>M1VB90_CYAM1</name>
<dbReference type="GO" id="GO:0051301">
    <property type="term" value="P:cell division"/>
    <property type="evidence" value="ECO:0007669"/>
    <property type="project" value="UniProtKB-KW"/>
</dbReference>
<accession>M1VB90</accession>
<dbReference type="GO" id="GO:0005680">
    <property type="term" value="C:anaphase-promoting complex"/>
    <property type="evidence" value="ECO:0007669"/>
    <property type="project" value="InterPro"/>
</dbReference>
<protein>
    <recommendedName>
        <fullName evidence="1">Anaphase-promoting complex subunit 4</fullName>
    </recommendedName>
</protein>
<keyword evidence="2" id="KW-0132">Cell division</keyword>
<dbReference type="Gene3D" id="2.130.10.10">
    <property type="entry name" value="YVTN repeat-like/Quinoprotein amine dehydrogenase"/>
    <property type="match status" value="1"/>
</dbReference>
<keyword evidence="9" id="KW-1185">Reference proteome</keyword>
<dbReference type="GO" id="GO:0070979">
    <property type="term" value="P:protein K11-linked ubiquitination"/>
    <property type="evidence" value="ECO:0007669"/>
    <property type="project" value="TreeGrafter"/>
</dbReference>
<evidence type="ECO:0000259" key="6">
    <source>
        <dbReference type="Pfam" id="PF12894"/>
    </source>
</evidence>
<keyword evidence="3" id="KW-0498">Mitosis</keyword>
<evidence type="ECO:0000256" key="5">
    <source>
        <dbReference type="ARBA" id="ARBA00023306"/>
    </source>
</evidence>
<reference evidence="8 9" key="2">
    <citation type="journal article" date="2007" name="BMC Biol.">
        <title>A 100%-complete sequence reveals unusually simple genomic features in the hot-spring red alga Cyanidioschyzon merolae.</title>
        <authorList>
            <person name="Nozaki H."/>
            <person name="Takano H."/>
            <person name="Misumi O."/>
            <person name="Terasawa K."/>
            <person name="Matsuzaki M."/>
            <person name="Maruyama S."/>
            <person name="Nishida K."/>
            <person name="Yagisawa F."/>
            <person name="Yoshida Y."/>
            <person name="Fujiwara T."/>
            <person name="Takio S."/>
            <person name="Tamura K."/>
            <person name="Chung S.J."/>
            <person name="Nakamura S."/>
            <person name="Kuroiwa H."/>
            <person name="Tanaka K."/>
            <person name="Sato N."/>
            <person name="Kuroiwa T."/>
        </authorList>
    </citation>
    <scope>NUCLEOTIDE SEQUENCE [LARGE SCALE GENOMIC DNA]</scope>
    <source>
        <strain evidence="8 9">10D</strain>
    </source>
</reference>
<dbReference type="InterPro" id="IPR024790">
    <property type="entry name" value="APC4_long_dom"/>
</dbReference>
<dbReference type="Pfam" id="PF12894">
    <property type="entry name" value="ANAPC4_WD40"/>
    <property type="match status" value="1"/>
</dbReference>
<reference evidence="8 9" key="1">
    <citation type="journal article" date="2004" name="Nature">
        <title>Genome sequence of the ultrasmall unicellular red alga Cyanidioschyzon merolae 10D.</title>
        <authorList>
            <person name="Matsuzaki M."/>
            <person name="Misumi O."/>
            <person name="Shin-i T."/>
            <person name="Maruyama S."/>
            <person name="Takahara M."/>
            <person name="Miyagishima S."/>
            <person name="Mori T."/>
            <person name="Nishida K."/>
            <person name="Yagisawa F."/>
            <person name="Nishida K."/>
            <person name="Yoshida Y."/>
            <person name="Nishimura Y."/>
            <person name="Nakao S."/>
            <person name="Kobayashi T."/>
            <person name="Momoyama Y."/>
            <person name="Higashiyama T."/>
            <person name="Minoda A."/>
            <person name="Sano M."/>
            <person name="Nomoto H."/>
            <person name="Oishi K."/>
            <person name="Hayashi H."/>
            <person name="Ohta F."/>
            <person name="Nishizaka S."/>
            <person name="Haga S."/>
            <person name="Miura S."/>
            <person name="Morishita T."/>
            <person name="Kabeya Y."/>
            <person name="Terasawa K."/>
            <person name="Suzuki Y."/>
            <person name="Ishii Y."/>
            <person name="Asakawa S."/>
            <person name="Takano H."/>
            <person name="Ohta N."/>
            <person name="Kuroiwa H."/>
            <person name="Tanaka K."/>
            <person name="Shimizu N."/>
            <person name="Sugano S."/>
            <person name="Sato N."/>
            <person name="Nozaki H."/>
            <person name="Ogasawara N."/>
            <person name="Kohara Y."/>
            <person name="Kuroiwa T."/>
        </authorList>
    </citation>
    <scope>NUCLEOTIDE SEQUENCE [LARGE SCALE GENOMIC DNA]</scope>
    <source>
        <strain evidence="8 9">10D</strain>
    </source>
</reference>
<feature type="domain" description="Anaphase-promoting complex subunit 4 long" evidence="7">
    <location>
        <begin position="221"/>
        <end position="321"/>
    </location>
</feature>
<dbReference type="InterPro" id="IPR024977">
    <property type="entry name" value="Apc4-like_WD40_dom"/>
</dbReference>
<evidence type="ECO:0000256" key="1">
    <source>
        <dbReference type="ARBA" id="ARBA00016067"/>
    </source>
</evidence>
<evidence type="ECO:0000313" key="9">
    <source>
        <dbReference type="Proteomes" id="UP000007014"/>
    </source>
</evidence>
<keyword evidence="5" id="KW-0131">Cell cycle</keyword>
<dbReference type="RefSeq" id="XP_005535818.1">
    <property type="nucleotide sequence ID" value="XM_005535761.1"/>
</dbReference>
<dbReference type="GeneID" id="16992960"/>
<dbReference type="Proteomes" id="UP000007014">
    <property type="component" value="Chromosome 6"/>
</dbReference>
<proteinExistence type="predicted"/>
<evidence type="ECO:0000256" key="4">
    <source>
        <dbReference type="ARBA" id="ARBA00022786"/>
    </source>
</evidence>
<dbReference type="Gramene" id="CMF180CT">
    <property type="protein sequence ID" value="CMF180CT"/>
    <property type="gene ID" value="CMF180C"/>
</dbReference>
<dbReference type="AlphaFoldDB" id="M1VB90"/>
<dbReference type="OrthoDB" id="10466050at2759"/>
<dbReference type="InterPro" id="IPR015943">
    <property type="entry name" value="WD40/YVTN_repeat-like_dom_sf"/>
</dbReference>
<dbReference type="PANTHER" id="PTHR13260:SF0">
    <property type="entry name" value="ANAPHASE-PROMOTING COMPLEX SUBUNIT 4"/>
    <property type="match status" value="1"/>
</dbReference>
<organism evidence="8 9">
    <name type="scientific">Cyanidioschyzon merolae (strain NIES-3377 / 10D)</name>
    <name type="common">Unicellular red alga</name>
    <dbReference type="NCBI Taxonomy" id="280699"/>
    <lineage>
        <taxon>Eukaryota</taxon>
        <taxon>Rhodophyta</taxon>
        <taxon>Bangiophyceae</taxon>
        <taxon>Cyanidiales</taxon>
        <taxon>Cyanidiaceae</taxon>
        <taxon>Cyanidioschyzon</taxon>
    </lineage>
</organism>
<sequence>MHTATSGAFACLHQRTLPLDTVCVAAWSPVADLLALVFAPASVVILRLNWELVGVWRPSEASAGDSIPKVTCLCWSPHEPRLLLGQSDGTLTLLSVEHMQCMTIYEADDEPFDVQYGGWKRLVWIPLTDRKESSLALGVREHGADIFIFIEGLYACGMFDLARLGSVEDFTTSEDTRYLAALGAGNTLLIGALDEVRPRFHEWGRFAHWSVQTRERIFQLQLATQGIQEHWQATARVMYQVLDTLTETLVRYRPEADRATAFRELLLLAYGMAPAPAVRDWLANTMSESNQRSCSRTVVTSLRACVEIARTQLLPLLNALLAQVAGLPDAGPAFTAETKACWRLGHGIALMLQRFRPLYVMFWSWLAGRSDENLRLVVDREKIEALFRERFFGVADMDAQLESFTRALMTLETRLNDLARHHQSRRWPLKTAVSASIPQSTGEPSSLQPLLQRQRLRPMVRWLPSMASFQVCTESGDLWLISTQGTVALSFSIRYLIQSSSETSFVRVAWYRDPKICVLTSAGLWCLTSVKTGDASPPRATESHDLFRALELTAPASSTSSFGSAFPEVLQIPALVCGITRGLACIFASASRVLVFDLEDSDVDADAATEALP</sequence>
<dbReference type="SUPFAM" id="SSF50978">
    <property type="entry name" value="WD40 repeat-like"/>
    <property type="match status" value="1"/>
</dbReference>
<dbReference type="InterPro" id="IPR036322">
    <property type="entry name" value="WD40_repeat_dom_sf"/>
</dbReference>
<dbReference type="HOGENOM" id="CLU_445774_0_0_1"/>
<dbReference type="InterPro" id="IPR024789">
    <property type="entry name" value="APC4"/>
</dbReference>
<dbReference type="Pfam" id="PF12896">
    <property type="entry name" value="ANAPC4"/>
    <property type="match status" value="1"/>
</dbReference>
<evidence type="ECO:0000256" key="3">
    <source>
        <dbReference type="ARBA" id="ARBA00022776"/>
    </source>
</evidence>
<evidence type="ECO:0000259" key="7">
    <source>
        <dbReference type="Pfam" id="PF12896"/>
    </source>
</evidence>